<dbReference type="SMART" id="SM00382">
    <property type="entry name" value="AAA"/>
    <property type="match status" value="1"/>
</dbReference>
<feature type="domain" description="AAA+ ATPase" evidence="7">
    <location>
        <begin position="20"/>
        <end position="128"/>
    </location>
</feature>
<gene>
    <name evidence="8" type="ORF">AQUCO_00900945v1</name>
</gene>
<keyword evidence="9" id="KW-1185">Reference proteome</keyword>
<accession>A0A2G5EG24</accession>
<dbReference type="InterPro" id="IPR003593">
    <property type="entry name" value="AAA+_ATPase"/>
</dbReference>
<dbReference type="PANTHER" id="PTHR43655">
    <property type="entry name" value="ATP-DEPENDENT PROTEASE"/>
    <property type="match status" value="1"/>
</dbReference>
<dbReference type="InterPro" id="IPR050928">
    <property type="entry name" value="ATP-dep_Zn_Metalloprotease"/>
</dbReference>
<evidence type="ECO:0000256" key="4">
    <source>
        <dbReference type="ARBA" id="ARBA00022833"/>
    </source>
</evidence>
<evidence type="ECO:0000256" key="5">
    <source>
        <dbReference type="ARBA" id="ARBA00022840"/>
    </source>
</evidence>
<evidence type="ECO:0000313" key="9">
    <source>
        <dbReference type="Proteomes" id="UP000230069"/>
    </source>
</evidence>
<dbReference type="OrthoDB" id="1413014at2759"/>
<evidence type="ECO:0000313" key="8">
    <source>
        <dbReference type="EMBL" id="PIA54715.1"/>
    </source>
</evidence>
<keyword evidence="3" id="KW-0547">Nucleotide-binding</keyword>
<keyword evidence="6" id="KW-0482">Metalloprotease</keyword>
<dbReference type="GO" id="GO:0046872">
    <property type="term" value="F:metal ion binding"/>
    <property type="evidence" value="ECO:0007669"/>
    <property type="project" value="UniProtKB-KW"/>
</dbReference>
<dbReference type="GO" id="GO:0005745">
    <property type="term" value="C:m-AAA complex"/>
    <property type="evidence" value="ECO:0007669"/>
    <property type="project" value="TreeGrafter"/>
</dbReference>
<dbReference type="SUPFAM" id="SSF52540">
    <property type="entry name" value="P-loop containing nucleoside triphosphate hydrolases"/>
    <property type="match status" value="1"/>
</dbReference>
<dbReference type="InParanoid" id="A0A2G5EG24"/>
<sequence>MEIVDFIKYPMKYKNLGGKIPKGTLLVGPPGTGKTLLAKGIAGEAGFSSLSIPGSDFVEVYVGVVASRVWHLFKEAKRCAPSIIFIDEIDSIGRAEDLIVMMVNVKVHLISCLWKWMALQQPQELLCLLQLICPRF</sequence>
<evidence type="ECO:0000259" key="7">
    <source>
        <dbReference type="SMART" id="SM00382"/>
    </source>
</evidence>
<name>A0A2G5EG24_AQUCA</name>
<comment type="cofactor">
    <cofactor evidence="1">
        <name>Zn(2+)</name>
        <dbReference type="ChEBI" id="CHEBI:29105"/>
    </cofactor>
</comment>
<keyword evidence="6" id="KW-0378">Hydrolase</keyword>
<keyword evidence="2" id="KW-0479">Metal-binding</keyword>
<dbReference type="GO" id="GO:0009535">
    <property type="term" value="C:chloroplast thylakoid membrane"/>
    <property type="evidence" value="ECO:0007669"/>
    <property type="project" value="TreeGrafter"/>
</dbReference>
<evidence type="ECO:0000256" key="6">
    <source>
        <dbReference type="ARBA" id="ARBA00023049"/>
    </source>
</evidence>
<dbReference type="AlphaFoldDB" id="A0A2G5EG24"/>
<dbReference type="GO" id="GO:0034982">
    <property type="term" value="P:mitochondrial protein processing"/>
    <property type="evidence" value="ECO:0007669"/>
    <property type="project" value="TreeGrafter"/>
</dbReference>
<keyword evidence="4" id="KW-0862">Zinc</keyword>
<dbReference type="Proteomes" id="UP000230069">
    <property type="component" value="Unassembled WGS sequence"/>
</dbReference>
<proteinExistence type="predicted"/>
<dbReference type="GO" id="GO:0016887">
    <property type="term" value="F:ATP hydrolysis activity"/>
    <property type="evidence" value="ECO:0007669"/>
    <property type="project" value="InterPro"/>
</dbReference>
<dbReference type="InterPro" id="IPR027417">
    <property type="entry name" value="P-loop_NTPase"/>
</dbReference>
<dbReference type="InterPro" id="IPR003959">
    <property type="entry name" value="ATPase_AAA_core"/>
</dbReference>
<evidence type="ECO:0000256" key="1">
    <source>
        <dbReference type="ARBA" id="ARBA00001947"/>
    </source>
</evidence>
<dbReference type="STRING" id="218851.A0A2G5EG24"/>
<dbReference type="EMBL" id="KZ305026">
    <property type="protein sequence ID" value="PIA54715.1"/>
    <property type="molecule type" value="Genomic_DNA"/>
</dbReference>
<evidence type="ECO:0000256" key="3">
    <source>
        <dbReference type="ARBA" id="ARBA00022741"/>
    </source>
</evidence>
<reference evidence="8 9" key="1">
    <citation type="submission" date="2017-09" db="EMBL/GenBank/DDBJ databases">
        <title>WGS assembly of Aquilegia coerulea Goldsmith.</title>
        <authorList>
            <person name="Hodges S."/>
            <person name="Kramer E."/>
            <person name="Nordborg M."/>
            <person name="Tomkins J."/>
            <person name="Borevitz J."/>
            <person name="Derieg N."/>
            <person name="Yan J."/>
            <person name="Mihaltcheva S."/>
            <person name="Hayes R.D."/>
            <person name="Rokhsar D."/>
        </authorList>
    </citation>
    <scope>NUCLEOTIDE SEQUENCE [LARGE SCALE GENOMIC DNA]</scope>
    <source>
        <strain evidence="9">cv. Goldsmith</strain>
    </source>
</reference>
<keyword evidence="5" id="KW-0067">ATP-binding</keyword>
<dbReference type="PANTHER" id="PTHR43655:SF2">
    <property type="entry name" value="AFG3 LIKE MATRIX AAA PEPTIDASE SUBUNIT 2, ISOFORM A"/>
    <property type="match status" value="1"/>
</dbReference>
<organism evidence="8 9">
    <name type="scientific">Aquilegia coerulea</name>
    <name type="common">Rocky mountain columbine</name>
    <dbReference type="NCBI Taxonomy" id="218851"/>
    <lineage>
        <taxon>Eukaryota</taxon>
        <taxon>Viridiplantae</taxon>
        <taxon>Streptophyta</taxon>
        <taxon>Embryophyta</taxon>
        <taxon>Tracheophyta</taxon>
        <taxon>Spermatophyta</taxon>
        <taxon>Magnoliopsida</taxon>
        <taxon>Ranunculales</taxon>
        <taxon>Ranunculaceae</taxon>
        <taxon>Thalictroideae</taxon>
        <taxon>Aquilegia</taxon>
    </lineage>
</organism>
<evidence type="ECO:0000256" key="2">
    <source>
        <dbReference type="ARBA" id="ARBA00022723"/>
    </source>
</evidence>
<keyword evidence="6" id="KW-0645">Protease</keyword>
<dbReference type="Pfam" id="PF00004">
    <property type="entry name" value="AAA"/>
    <property type="match status" value="1"/>
</dbReference>
<dbReference type="GO" id="GO:0005524">
    <property type="term" value="F:ATP binding"/>
    <property type="evidence" value="ECO:0007669"/>
    <property type="project" value="UniProtKB-KW"/>
</dbReference>
<dbReference type="Gene3D" id="3.40.50.300">
    <property type="entry name" value="P-loop containing nucleotide triphosphate hydrolases"/>
    <property type="match status" value="1"/>
</dbReference>
<dbReference type="GO" id="GO:0008237">
    <property type="term" value="F:metallopeptidase activity"/>
    <property type="evidence" value="ECO:0007669"/>
    <property type="project" value="UniProtKB-KW"/>
</dbReference>
<protein>
    <recommendedName>
        <fullName evidence="7">AAA+ ATPase domain-containing protein</fullName>
    </recommendedName>
</protein>